<evidence type="ECO:0000313" key="2">
    <source>
        <dbReference type="EMBL" id="AOR24283.1"/>
    </source>
</evidence>
<organism evidence="2 3">
    <name type="scientific">Clostridium taeniosporum</name>
    <dbReference type="NCBI Taxonomy" id="394958"/>
    <lineage>
        <taxon>Bacteria</taxon>
        <taxon>Bacillati</taxon>
        <taxon>Bacillota</taxon>
        <taxon>Clostridia</taxon>
        <taxon>Eubacteriales</taxon>
        <taxon>Clostridiaceae</taxon>
        <taxon>Clostridium</taxon>
    </lineage>
</organism>
<dbReference type="RefSeq" id="WP_069680418.1">
    <property type="nucleotide sequence ID" value="NZ_CP017253.2"/>
</dbReference>
<dbReference type="EMBL" id="CP017253">
    <property type="protein sequence ID" value="AOR24283.1"/>
    <property type="molecule type" value="Genomic_DNA"/>
</dbReference>
<proteinExistence type="predicted"/>
<feature type="region of interest" description="Disordered" evidence="1">
    <location>
        <begin position="127"/>
        <end position="155"/>
    </location>
</feature>
<reference evidence="3" key="1">
    <citation type="submission" date="2016-09" db="EMBL/GenBank/DDBJ databases">
        <title>Genomics of Clostridium taeniosporum, an organism which forms endospores with ribbon-like appendages.</title>
        <authorList>
            <person name="Walker J.R."/>
        </authorList>
    </citation>
    <scope>NUCLEOTIDE SEQUENCE [LARGE SCALE GENOMIC DNA]</scope>
    <source>
        <strain evidence="3">1/k</strain>
    </source>
</reference>
<evidence type="ECO:0000313" key="3">
    <source>
        <dbReference type="Proteomes" id="UP000094652"/>
    </source>
</evidence>
<evidence type="ECO:0000256" key="1">
    <source>
        <dbReference type="SAM" id="MobiDB-lite"/>
    </source>
</evidence>
<keyword evidence="3" id="KW-1185">Reference proteome</keyword>
<dbReference type="KEGG" id="ctae:BGI42_11290"/>
<name>A0A1D7XLP4_9CLOT</name>
<gene>
    <name evidence="2" type="ORF">BGI42_11290</name>
</gene>
<sequence length="182" mass="20750">MDFNNFDFNDFFNYIQNNCNSSNNNYKYNNENSSSDTQQCKDNLNCNDIPGGFQDLAPGLFPLLAQIVGIVISGNLPFNLQNAIGNWFELLGQIILTFNSQQQYFQSGPGRYYNPMYKNVSNPFCQTSTTESTTNESNDHTNPSSMNSNNNKSSSIYEKEIKELKNSIEELKKEINKLKNNK</sequence>
<dbReference type="Proteomes" id="UP000094652">
    <property type="component" value="Chromosome"/>
</dbReference>
<dbReference type="OrthoDB" id="2084441at2"/>
<accession>A0A1D7XLP4</accession>
<dbReference type="AlphaFoldDB" id="A0A1D7XLP4"/>
<protein>
    <submittedName>
        <fullName evidence="2">Uncharacterized protein</fullName>
    </submittedName>
</protein>